<comment type="caution">
    <text evidence="1">The sequence shown here is derived from an EMBL/GenBank/DDBJ whole genome shotgun (WGS) entry which is preliminary data.</text>
</comment>
<dbReference type="Proteomes" id="UP001056120">
    <property type="component" value="Linkage Group LG14"/>
</dbReference>
<evidence type="ECO:0000313" key="1">
    <source>
        <dbReference type="EMBL" id="KAI3783953.1"/>
    </source>
</evidence>
<protein>
    <submittedName>
        <fullName evidence="1">Uncharacterized protein</fullName>
    </submittedName>
</protein>
<keyword evidence="2" id="KW-1185">Reference proteome</keyword>
<sequence length="488" mass="53915">MSRPDVSAVGWGVTLPTPWQAHASRRAKNGASAKAVDYETQKRLDAMELQMARLGKVGGKDVVNVSQGYPVCDGCGDLGHNVASCLRDQGKAKEGGNQQQYQNRQQGYNQGGYQRNQGNQGYQQGSYQQRNYQQNQAQQFQQQGNEQNKPATGNDPQLTAIIESLKRIEQDREIQMKTNESFKRQLGQLAKKLAKVAGRPQGQLPSDTKLNPQHQGASSSSSKNAYVSAVSNQEDDEESESEDDGEQGEPIILVKVGGLKIDQALLDYWSSVSILLGSLYDRSDIGPLQQVDTTVVLADLTRRARGMIKGVAVKTVKEKQARVNLGRPFLATANAQIKCTDNTVSATNKCLPRSKVDEGGTKDKSIVVDRSELKNEMNKVVDAATHKCGDERMKLGEPPWKHQAKSLGGYNRPGTGPSRRTHGCRTHAKPENEWDSWLFGQKVQNPSKPYVTNTSSRYAKAQEPDLRYTCRSSYIGENVEFKCREGRP</sequence>
<gene>
    <name evidence="1" type="ORF">L1987_43044</name>
</gene>
<proteinExistence type="predicted"/>
<name>A0ACB9GKB9_9ASTR</name>
<evidence type="ECO:0000313" key="2">
    <source>
        <dbReference type="Proteomes" id="UP001056120"/>
    </source>
</evidence>
<reference evidence="1 2" key="2">
    <citation type="journal article" date="2022" name="Mol. Ecol. Resour.">
        <title>The genomes of chicory, endive, great burdock and yacon provide insights into Asteraceae paleo-polyploidization history and plant inulin production.</title>
        <authorList>
            <person name="Fan W."/>
            <person name="Wang S."/>
            <person name="Wang H."/>
            <person name="Wang A."/>
            <person name="Jiang F."/>
            <person name="Liu H."/>
            <person name="Zhao H."/>
            <person name="Xu D."/>
            <person name="Zhang Y."/>
        </authorList>
    </citation>
    <scope>NUCLEOTIDE SEQUENCE [LARGE SCALE GENOMIC DNA]</scope>
    <source>
        <strain evidence="2">cv. Yunnan</strain>
        <tissue evidence="1">Leaves</tissue>
    </source>
</reference>
<organism evidence="1 2">
    <name type="scientific">Smallanthus sonchifolius</name>
    <dbReference type="NCBI Taxonomy" id="185202"/>
    <lineage>
        <taxon>Eukaryota</taxon>
        <taxon>Viridiplantae</taxon>
        <taxon>Streptophyta</taxon>
        <taxon>Embryophyta</taxon>
        <taxon>Tracheophyta</taxon>
        <taxon>Spermatophyta</taxon>
        <taxon>Magnoliopsida</taxon>
        <taxon>eudicotyledons</taxon>
        <taxon>Gunneridae</taxon>
        <taxon>Pentapetalae</taxon>
        <taxon>asterids</taxon>
        <taxon>campanulids</taxon>
        <taxon>Asterales</taxon>
        <taxon>Asteraceae</taxon>
        <taxon>Asteroideae</taxon>
        <taxon>Heliantheae alliance</taxon>
        <taxon>Millerieae</taxon>
        <taxon>Smallanthus</taxon>
    </lineage>
</organism>
<dbReference type="EMBL" id="CM042031">
    <property type="protein sequence ID" value="KAI3783953.1"/>
    <property type="molecule type" value="Genomic_DNA"/>
</dbReference>
<reference evidence="2" key="1">
    <citation type="journal article" date="2022" name="Mol. Ecol. Resour.">
        <title>The genomes of chicory, endive, great burdock and yacon provide insights into Asteraceae palaeo-polyploidization history and plant inulin production.</title>
        <authorList>
            <person name="Fan W."/>
            <person name="Wang S."/>
            <person name="Wang H."/>
            <person name="Wang A."/>
            <person name="Jiang F."/>
            <person name="Liu H."/>
            <person name="Zhao H."/>
            <person name="Xu D."/>
            <person name="Zhang Y."/>
        </authorList>
    </citation>
    <scope>NUCLEOTIDE SEQUENCE [LARGE SCALE GENOMIC DNA]</scope>
    <source>
        <strain evidence="2">cv. Yunnan</strain>
    </source>
</reference>
<accession>A0ACB9GKB9</accession>